<accession>A0A1T5KF11</accession>
<evidence type="ECO:0000313" key="10">
    <source>
        <dbReference type="EMBL" id="SKC61948.1"/>
    </source>
</evidence>
<dbReference type="FunFam" id="3.20.20.140:FF:000022">
    <property type="entry name" value="Guanine deaminase"/>
    <property type="match status" value="1"/>
</dbReference>
<dbReference type="GO" id="GO:0008892">
    <property type="term" value="F:guanine deaminase activity"/>
    <property type="evidence" value="ECO:0007669"/>
    <property type="project" value="UniProtKB-UniRule"/>
</dbReference>
<evidence type="ECO:0000313" key="11">
    <source>
        <dbReference type="Proteomes" id="UP000190341"/>
    </source>
</evidence>
<proteinExistence type="inferred from homology"/>
<dbReference type="NCBIfam" id="NF006679">
    <property type="entry name" value="PRK09228.1"/>
    <property type="match status" value="1"/>
</dbReference>
<dbReference type="RefSeq" id="WP_229730885.1">
    <property type="nucleotide sequence ID" value="NZ_BMCL01000002.1"/>
</dbReference>
<keyword evidence="5 8" id="KW-0378">Hydrolase</keyword>
<keyword evidence="4 8" id="KW-0479">Metal-binding</keyword>
<dbReference type="EMBL" id="FUZV01000001">
    <property type="protein sequence ID" value="SKC61948.1"/>
    <property type="molecule type" value="Genomic_DNA"/>
</dbReference>
<evidence type="ECO:0000256" key="6">
    <source>
        <dbReference type="ARBA" id="ARBA00022833"/>
    </source>
</evidence>
<dbReference type="GO" id="GO:0005829">
    <property type="term" value="C:cytosol"/>
    <property type="evidence" value="ECO:0007669"/>
    <property type="project" value="TreeGrafter"/>
</dbReference>
<dbReference type="NCBIfam" id="TIGR02967">
    <property type="entry name" value="guan_deamin"/>
    <property type="match status" value="1"/>
</dbReference>
<dbReference type="InterPro" id="IPR014311">
    <property type="entry name" value="Guanine_deaminase"/>
</dbReference>
<keyword evidence="11" id="KW-1185">Reference proteome</keyword>
<dbReference type="EC" id="3.5.4.3" evidence="3 7"/>
<dbReference type="PANTHER" id="PTHR11271:SF6">
    <property type="entry name" value="GUANINE DEAMINASE"/>
    <property type="match status" value="1"/>
</dbReference>
<dbReference type="InterPro" id="IPR051607">
    <property type="entry name" value="Metallo-dep_hydrolases"/>
</dbReference>
<dbReference type="InterPro" id="IPR006680">
    <property type="entry name" value="Amidohydro-rel"/>
</dbReference>
<dbReference type="Gene3D" id="2.30.40.10">
    <property type="entry name" value="Urease, subunit C, domain 1"/>
    <property type="match status" value="1"/>
</dbReference>
<dbReference type="SUPFAM" id="SSF51338">
    <property type="entry name" value="Composite domain of metallo-dependent hydrolases"/>
    <property type="match status" value="2"/>
</dbReference>
<comment type="pathway">
    <text evidence="1 8">Purine metabolism; guanine degradation; xanthine from guanine: step 1/1.</text>
</comment>
<sequence length="458" mass="51246">MWYGRFAIPQSRFKQVEIALRGAYIDFKDNPFRNDPSGCLVHESDAIIWIRDGKVLQVGPASDLLPQLPEGIPVTHYRDSVILPGFIDSHVHYPQTPIIGAYGEQLLEWLNNYTFVAEQAFADKDVAREVARFYLRENLRNGVTSATVYCTVFPQSVDALFEEAQPYGMRLMAGKIMMDRNAPAALTDTAQSGYDQSKQLIERWHGKDRFEYVITPRFAPTSTPEQLEAAGALAREYPDTLIQSHISENKNEIAWVNQLFPQHKGYADVYRHFGLLRERAIYGHGIHLTEEELHLFSETGAAIAHCPTSNLFLGSGLFNIRTALDAKRPVHVGLATDLGAGTSFSLLQTLNEAYKVAQLNGVPLSATHAFYQATRGTAEALGLQDRIGRIAAGMEADFAVLDLQSTPLIRFRMKYADSIEEALFINMTLGDDRAIRATWVNGACVYDREQDAQQEVRA</sequence>
<evidence type="ECO:0000259" key="9">
    <source>
        <dbReference type="Pfam" id="PF01979"/>
    </source>
</evidence>
<protein>
    <recommendedName>
        <fullName evidence="3 7">Guanine deaminase</fullName>
        <shortName evidence="8">Guanase</shortName>
        <ecNumber evidence="3 7">3.5.4.3</ecNumber>
    </recommendedName>
    <alternativeName>
        <fullName evidence="8">Guanine aminohydrolase</fullName>
    </alternativeName>
</protein>
<comment type="catalytic activity">
    <reaction evidence="8">
        <text>guanine + H2O + H(+) = xanthine + NH4(+)</text>
        <dbReference type="Rhea" id="RHEA:14665"/>
        <dbReference type="ChEBI" id="CHEBI:15377"/>
        <dbReference type="ChEBI" id="CHEBI:15378"/>
        <dbReference type="ChEBI" id="CHEBI:16235"/>
        <dbReference type="ChEBI" id="CHEBI:17712"/>
        <dbReference type="ChEBI" id="CHEBI:28938"/>
        <dbReference type="EC" id="3.5.4.3"/>
    </reaction>
</comment>
<evidence type="ECO:0000256" key="3">
    <source>
        <dbReference type="ARBA" id="ARBA00012781"/>
    </source>
</evidence>
<reference evidence="10 11" key="1">
    <citation type="submission" date="2017-02" db="EMBL/GenBank/DDBJ databases">
        <authorList>
            <person name="Peterson S.W."/>
        </authorList>
    </citation>
    <scope>NUCLEOTIDE SEQUENCE [LARGE SCALE GENOMIC DNA]</scope>
    <source>
        <strain evidence="10 11">P15</strain>
    </source>
</reference>
<dbReference type="Pfam" id="PF01979">
    <property type="entry name" value="Amidohydro_1"/>
    <property type="match status" value="1"/>
</dbReference>
<dbReference type="GO" id="GO:0006147">
    <property type="term" value="P:guanine catabolic process"/>
    <property type="evidence" value="ECO:0007669"/>
    <property type="project" value="UniProtKB-UniRule"/>
</dbReference>
<feature type="domain" description="Amidohydrolase-related" evidence="9">
    <location>
        <begin position="81"/>
        <end position="442"/>
    </location>
</feature>
<evidence type="ECO:0000256" key="4">
    <source>
        <dbReference type="ARBA" id="ARBA00022723"/>
    </source>
</evidence>
<evidence type="ECO:0000256" key="7">
    <source>
        <dbReference type="NCBIfam" id="TIGR02967"/>
    </source>
</evidence>
<dbReference type="STRING" id="428993.SAMN06296058_1626"/>
<dbReference type="Proteomes" id="UP000190341">
    <property type="component" value="Unassembled WGS sequence"/>
</dbReference>
<evidence type="ECO:0000256" key="5">
    <source>
        <dbReference type="ARBA" id="ARBA00022801"/>
    </source>
</evidence>
<dbReference type="InterPro" id="IPR011059">
    <property type="entry name" value="Metal-dep_hydrolase_composite"/>
</dbReference>
<dbReference type="Gene3D" id="3.20.20.140">
    <property type="entry name" value="Metal-dependent hydrolases"/>
    <property type="match status" value="1"/>
</dbReference>
<evidence type="ECO:0000256" key="8">
    <source>
        <dbReference type="RuleBase" id="RU366009"/>
    </source>
</evidence>
<evidence type="ECO:0000256" key="2">
    <source>
        <dbReference type="ARBA" id="ARBA00006745"/>
    </source>
</evidence>
<dbReference type="CDD" id="cd01303">
    <property type="entry name" value="GDEase"/>
    <property type="match status" value="1"/>
</dbReference>
<dbReference type="InterPro" id="IPR032466">
    <property type="entry name" value="Metal_Hydrolase"/>
</dbReference>
<comment type="cofactor">
    <cofactor evidence="8">
        <name>Zn(2+)</name>
        <dbReference type="ChEBI" id="CHEBI:29105"/>
    </cofactor>
    <text evidence="8">Binds 1 zinc ion per subunit.</text>
</comment>
<gene>
    <name evidence="10" type="ORF">SAMN06296058_1626</name>
</gene>
<comment type="similarity">
    <text evidence="2 8">Belongs to the metallo-dependent hydrolases superfamily. ATZ/TRZ family.</text>
</comment>
<dbReference type="UniPathway" id="UPA00603">
    <property type="reaction ID" value="UER00660"/>
</dbReference>
<evidence type="ECO:0000256" key="1">
    <source>
        <dbReference type="ARBA" id="ARBA00004984"/>
    </source>
</evidence>
<name>A0A1T5KF11_9GAMM</name>
<keyword evidence="6 8" id="KW-0862">Zinc</keyword>
<dbReference type="GO" id="GO:0008270">
    <property type="term" value="F:zinc ion binding"/>
    <property type="evidence" value="ECO:0007669"/>
    <property type="project" value="UniProtKB-UniRule"/>
</dbReference>
<dbReference type="PANTHER" id="PTHR11271">
    <property type="entry name" value="GUANINE DEAMINASE"/>
    <property type="match status" value="1"/>
</dbReference>
<dbReference type="AlphaFoldDB" id="A0A1T5KF11"/>
<dbReference type="SUPFAM" id="SSF51556">
    <property type="entry name" value="Metallo-dependent hydrolases"/>
    <property type="match status" value="1"/>
</dbReference>
<organism evidence="10 11">
    <name type="scientific">Pseudoxanthomonas indica</name>
    <dbReference type="NCBI Taxonomy" id="428993"/>
    <lineage>
        <taxon>Bacteria</taxon>
        <taxon>Pseudomonadati</taxon>
        <taxon>Pseudomonadota</taxon>
        <taxon>Gammaproteobacteria</taxon>
        <taxon>Lysobacterales</taxon>
        <taxon>Lysobacteraceae</taxon>
        <taxon>Pseudoxanthomonas</taxon>
    </lineage>
</organism>
<comment type="function">
    <text evidence="8">Catalyzes the hydrolytic deamination of guanine, producing xanthine and ammonia.</text>
</comment>